<protein>
    <submittedName>
        <fullName evidence="10">Cystathionine beta-lyase</fullName>
        <ecNumber evidence="10">4.4.1.8</ecNumber>
    </submittedName>
</protein>
<dbReference type="PIRSF" id="PIRSF001434">
    <property type="entry name" value="CGS"/>
    <property type="match status" value="1"/>
</dbReference>
<dbReference type="Gene3D" id="3.40.640.10">
    <property type="entry name" value="Type I PLP-dependent aspartate aminotransferase-like (Major domain)"/>
    <property type="match status" value="1"/>
</dbReference>
<evidence type="ECO:0000256" key="7">
    <source>
        <dbReference type="ARBA" id="ARBA00047625"/>
    </source>
</evidence>
<dbReference type="KEGG" id="amaq:GO499_09600"/>
<dbReference type="InterPro" id="IPR054542">
    <property type="entry name" value="Cys_met_metab_PP"/>
</dbReference>
<dbReference type="GO" id="GO:0019346">
    <property type="term" value="P:transsulfuration"/>
    <property type="evidence" value="ECO:0007669"/>
    <property type="project" value="InterPro"/>
</dbReference>
<comment type="catalytic activity">
    <reaction evidence="6">
        <text>L,L-cystathionine + H2O = L-homocysteine + pyruvate + NH4(+)</text>
        <dbReference type="Rhea" id="RHEA:13965"/>
        <dbReference type="ChEBI" id="CHEBI:15361"/>
        <dbReference type="ChEBI" id="CHEBI:15377"/>
        <dbReference type="ChEBI" id="CHEBI:28938"/>
        <dbReference type="ChEBI" id="CHEBI:58161"/>
        <dbReference type="ChEBI" id="CHEBI:58199"/>
    </reaction>
</comment>
<comment type="catalytic activity">
    <reaction evidence="7">
        <text>an S-substituted L-cysteine + H2O = a thiol + pyruvate + NH4(+)</text>
        <dbReference type="Rhea" id="RHEA:18121"/>
        <dbReference type="ChEBI" id="CHEBI:15361"/>
        <dbReference type="ChEBI" id="CHEBI:15377"/>
        <dbReference type="ChEBI" id="CHEBI:28938"/>
        <dbReference type="ChEBI" id="CHEBI:29256"/>
        <dbReference type="ChEBI" id="CHEBI:58717"/>
        <dbReference type="EC" id="4.4.1.13"/>
    </reaction>
</comment>
<dbReference type="InterPro" id="IPR000277">
    <property type="entry name" value="Cys/Met-Metab_PyrdxlP-dep_enz"/>
</dbReference>
<dbReference type="InterPro" id="IPR015422">
    <property type="entry name" value="PyrdxlP-dep_Trfase_small"/>
</dbReference>
<accession>A0A6P1SY75</accession>
<evidence type="ECO:0000256" key="3">
    <source>
        <dbReference type="ARBA" id="ARBA00022898"/>
    </source>
</evidence>
<evidence type="ECO:0000256" key="6">
    <source>
        <dbReference type="ARBA" id="ARBA00047517"/>
    </source>
</evidence>
<comment type="pathway">
    <text evidence="5">Amino-acid biosynthesis; L-methionine biosynthesis via de novo pathway; L-homocysteine from L-cystathionine: step 1/1.</text>
</comment>
<dbReference type="RefSeq" id="WP_161861989.1">
    <property type="nucleotide sequence ID" value="NZ_CP046620.1"/>
</dbReference>
<dbReference type="Gene3D" id="3.90.1150.10">
    <property type="entry name" value="Aspartate Aminotransferase, domain 1"/>
    <property type="match status" value="1"/>
</dbReference>
<evidence type="ECO:0000313" key="11">
    <source>
        <dbReference type="Proteomes" id="UP000464495"/>
    </source>
</evidence>
<evidence type="ECO:0000256" key="8">
    <source>
        <dbReference type="PIRSR" id="PIRSR001434-2"/>
    </source>
</evidence>
<dbReference type="Pfam" id="PF01053">
    <property type="entry name" value="Cys_Met_Meta_PP"/>
    <property type="match status" value="1"/>
</dbReference>
<feature type="modified residue" description="N6-(pyridoxal phosphate)lysine" evidence="8">
    <location>
        <position position="206"/>
    </location>
</feature>
<name>A0A6P1SY75_9RHOB</name>
<sequence>MTSLMTQLVHSGNQNSGVRPVNPPLERASTFLFDSVHDIEAAKKCRFEPGNIFYGRLGTRNGYAFEDGVSELEGGSYSLSVPSGLAACTLPALAFATPGSRILVTDNIYDPARGSYSKFFARIGVEVVYFDPRIGEGIADLMTDNTTLVFLESPGSLTFEVQDIPAISTAAHARQALVCCDNTYATGYFHRPLELGADIVMQAATKYIVGHSDATLGVVTCKNIEAYRELKEAANWVGYSVAPDITWVAQRGLRTLPVRLEQHQANGLAIAEWCQAQPEVATVFHPGLASHTDHLLWKRDFTGASGLFAIQLETRDKTQAVTFVEALELFGLGFSWGGYESLALISDPRSCRTATSWEDDRIVVRLHAGLEQAADLTADLEQAITTAFR</sequence>
<dbReference type="EMBL" id="CP046620">
    <property type="protein sequence ID" value="QHQ35428.1"/>
    <property type="molecule type" value="Genomic_DNA"/>
</dbReference>
<evidence type="ECO:0000256" key="4">
    <source>
        <dbReference type="ARBA" id="ARBA00023239"/>
    </source>
</evidence>
<evidence type="ECO:0000256" key="2">
    <source>
        <dbReference type="ARBA" id="ARBA00009077"/>
    </source>
</evidence>
<dbReference type="InterPro" id="IPR006233">
    <property type="entry name" value="Cys_b_lyase_bac"/>
</dbReference>
<evidence type="ECO:0000256" key="9">
    <source>
        <dbReference type="RuleBase" id="RU362118"/>
    </source>
</evidence>
<dbReference type="NCBIfam" id="TIGR01324">
    <property type="entry name" value="cysta_beta_ly_B"/>
    <property type="match status" value="1"/>
</dbReference>
<dbReference type="PROSITE" id="PS00868">
    <property type="entry name" value="CYS_MET_METAB_PP"/>
    <property type="match status" value="1"/>
</dbReference>
<keyword evidence="3 8" id="KW-0663">Pyridoxal phosphate</keyword>
<comment type="cofactor">
    <cofactor evidence="1 9">
        <name>pyridoxal 5'-phosphate</name>
        <dbReference type="ChEBI" id="CHEBI:597326"/>
    </cofactor>
</comment>
<dbReference type="SUPFAM" id="SSF53383">
    <property type="entry name" value="PLP-dependent transferases"/>
    <property type="match status" value="1"/>
</dbReference>
<comment type="similarity">
    <text evidence="2 9">Belongs to the trans-sulfuration enzymes family.</text>
</comment>
<dbReference type="InterPro" id="IPR015421">
    <property type="entry name" value="PyrdxlP-dep_Trfase_major"/>
</dbReference>
<organism evidence="10 11">
    <name type="scientific">Algicella marina</name>
    <dbReference type="NCBI Taxonomy" id="2683284"/>
    <lineage>
        <taxon>Bacteria</taxon>
        <taxon>Pseudomonadati</taxon>
        <taxon>Pseudomonadota</taxon>
        <taxon>Alphaproteobacteria</taxon>
        <taxon>Rhodobacterales</taxon>
        <taxon>Paracoccaceae</taxon>
        <taxon>Algicella</taxon>
    </lineage>
</organism>
<proteinExistence type="inferred from homology"/>
<dbReference type="Proteomes" id="UP000464495">
    <property type="component" value="Chromosome"/>
</dbReference>
<gene>
    <name evidence="10" type="primary">metC</name>
    <name evidence="10" type="ORF">GO499_09600</name>
</gene>
<evidence type="ECO:0000256" key="1">
    <source>
        <dbReference type="ARBA" id="ARBA00001933"/>
    </source>
</evidence>
<dbReference type="InterPro" id="IPR015424">
    <property type="entry name" value="PyrdxlP-dep_Trfase"/>
</dbReference>
<dbReference type="PANTHER" id="PTHR43500">
    <property type="entry name" value="CYSTATHIONINE BETA-LYASE-RELATED"/>
    <property type="match status" value="1"/>
</dbReference>
<keyword evidence="11" id="KW-1185">Reference proteome</keyword>
<dbReference type="GO" id="GO:0030170">
    <property type="term" value="F:pyridoxal phosphate binding"/>
    <property type="evidence" value="ECO:0007669"/>
    <property type="project" value="InterPro"/>
</dbReference>
<dbReference type="FunFam" id="3.40.640.10:FF:000046">
    <property type="entry name" value="Cystathionine gamma-lyase"/>
    <property type="match status" value="1"/>
</dbReference>
<dbReference type="GO" id="GO:0047804">
    <property type="term" value="F:cysteine-S-conjugate beta-lyase activity"/>
    <property type="evidence" value="ECO:0007669"/>
    <property type="project" value="UniProtKB-EC"/>
</dbReference>
<keyword evidence="4 10" id="KW-0456">Lyase</keyword>
<dbReference type="AlphaFoldDB" id="A0A6P1SY75"/>
<reference evidence="10 11" key="1">
    <citation type="submission" date="2019-12" db="EMBL/GenBank/DDBJ databases">
        <title>Complete genome sequence of Algicella marina strain 9Alg 56(T) isolated from the red alga Tichocarpus crinitus.</title>
        <authorList>
            <person name="Kim S.-G."/>
            <person name="Nedashkovskaya O.I."/>
        </authorList>
    </citation>
    <scope>NUCLEOTIDE SEQUENCE [LARGE SCALE GENOMIC DNA]</scope>
    <source>
        <strain evidence="10 11">9Alg 56</strain>
    </source>
</reference>
<evidence type="ECO:0000313" key="10">
    <source>
        <dbReference type="EMBL" id="QHQ35428.1"/>
    </source>
</evidence>
<dbReference type="EC" id="4.4.1.8" evidence="10"/>
<evidence type="ECO:0000256" key="5">
    <source>
        <dbReference type="ARBA" id="ARBA00046315"/>
    </source>
</evidence>
<dbReference type="GO" id="GO:0019450">
    <property type="term" value="P:L-cysteine catabolic process to pyruvate"/>
    <property type="evidence" value="ECO:0007669"/>
    <property type="project" value="TreeGrafter"/>
</dbReference>
<dbReference type="PANTHER" id="PTHR43500:SF1">
    <property type="entry name" value="CYSTATHIONINE BETA-LYASE-RELATED"/>
    <property type="match status" value="1"/>
</dbReference>